<dbReference type="Gene3D" id="2.40.110.10">
    <property type="entry name" value="Butyryl-CoA Dehydrogenase, subunit A, domain 2"/>
    <property type="match status" value="1"/>
</dbReference>
<evidence type="ECO:0000259" key="5">
    <source>
        <dbReference type="Pfam" id="PF00441"/>
    </source>
</evidence>
<dbReference type="Gene3D" id="1.20.140.10">
    <property type="entry name" value="Butyryl-CoA Dehydrogenase, subunit A, domain 3"/>
    <property type="match status" value="1"/>
</dbReference>
<keyword evidence="7" id="KW-0560">Oxidoreductase</keyword>
<evidence type="ECO:0000259" key="6">
    <source>
        <dbReference type="Pfam" id="PF02771"/>
    </source>
</evidence>
<protein>
    <submittedName>
        <fullName evidence="7">Acyl-CoA dehydrogenase family protein</fullName>
        <ecNumber evidence="7">1.-.-.-</ecNumber>
    </submittedName>
</protein>
<dbReference type="InterPro" id="IPR037069">
    <property type="entry name" value="AcylCoA_DH/ox_N_sf"/>
</dbReference>
<name>A0ABV4TYV4_9GAMM</name>
<dbReference type="Pfam" id="PF02771">
    <property type="entry name" value="Acyl-CoA_dh_N"/>
    <property type="match status" value="1"/>
</dbReference>
<evidence type="ECO:0000256" key="3">
    <source>
        <dbReference type="ARBA" id="ARBA00022630"/>
    </source>
</evidence>
<comment type="caution">
    <text evidence="7">The sequence shown here is derived from an EMBL/GenBank/DDBJ whole genome shotgun (WGS) entry which is preliminary data.</text>
</comment>
<dbReference type="PANTHER" id="PTHR43884">
    <property type="entry name" value="ACYL-COA DEHYDROGENASE"/>
    <property type="match status" value="1"/>
</dbReference>
<dbReference type="InterPro" id="IPR046373">
    <property type="entry name" value="Acyl-CoA_Oxase/DH_mid-dom_sf"/>
</dbReference>
<comment type="similarity">
    <text evidence="2">Belongs to the acyl-CoA dehydrogenase family.</text>
</comment>
<dbReference type="InterPro" id="IPR009100">
    <property type="entry name" value="AcylCoA_DH/oxidase_NM_dom_sf"/>
</dbReference>
<keyword evidence="4" id="KW-0274">FAD</keyword>
<dbReference type="SUPFAM" id="SSF56645">
    <property type="entry name" value="Acyl-CoA dehydrogenase NM domain-like"/>
    <property type="match status" value="1"/>
</dbReference>
<dbReference type="EMBL" id="JBGUAW010000015">
    <property type="protein sequence ID" value="MFA9462509.1"/>
    <property type="molecule type" value="Genomic_DNA"/>
</dbReference>
<keyword evidence="8" id="KW-1185">Reference proteome</keyword>
<gene>
    <name evidence="7" type="ORF">ACERLL_17005</name>
</gene>
<dbReference type="SUPFAM" id="SSF47203">
    <property type="entry name" value="Acyl-CoA dehydrogenase C-terminal domain-like"/>
    <property type="match status" value="1"/>
</dbReference>
<dbReference type="InterPro" id="IPR036250">
    <property type="entry name" value="AcylCo_DH-like_C"/>
</dbReference>
<sequence>MPIDFTLTPEQEQIQKTTRDFARNTLKPIVEEAWQEPDPQKAFVMTKPAYEEAYKAGFAMCFLPEEYGGSGLSNVDYLIAAEEISTVDPGFATTLLVNGLALLPILWFGTEEQKEKWLKMATSGEKSSWLAGWAVSEPPGAPGGTANFDHPGKHPVGIQTVAEHDPANGEYVINGEKYWPTNCGGWDLQGADVIVAIVRVDKSKGGSEGLGVAIIPRGTEGLRFRQPLRTVGQFLDQNNWFEIHNARIPEENVFAVGDGDLVIQKAFTWSGPAAGASAVGNARAAYEWALDWCKTYTAGSDKPIINYQNVGYLLTDIATKIEAARYLSWKGAHYLDTHEGEGHALGAMAKIYAGEVLKEAVWQCMQVVGINSVDLANPLEKHMRESLIFPLYDTGNMGMQRRKVWGVIADENYDSTTFMNNKPLRYKKSMEGYGAVAGKGVE</sequence>
<dbReference type="InterPro" id="IPR009075">
    <property type="entry name" value="AcylCo_DH/oxidase_C"/>
</dbReference>
<accession>A0ABV4TYV4</accession>
<dbReference type="Pfam" id="PF00441">
    <property type="entry name" value="Acyl-CoA_dh_1"/>
    <property type="match status" value="1"/>
</dbReference>
<evidence type="ECO:0000256" key="2">
    <source>
        <dbReference type="ARBA" id="ARBA00009347"/>
    </source>
</evidence>
<organism evidence="7 8">
    <name type="scientific">Thiohalorhabdus methylotrophus</name>
    <dbReference type="NCBI Taxonomy" id="3242694"/>
    <lineage>
        <taxon>Bacteria</taxon>
        <taxon>Pseudomonadati</taxon>
        <taxon>Pseudomonadota</taxon>
        <taxon>Gammaproteobacteria</taxon>
        <taxon>Thiohalorhabdales</taxon>
        <taxon>Thiohalorhabdaceae</taxon>
        <taxon>Thiohalorhabdus</taxon>
    </lineage>
</organism>
<dbReference type="Proteomes" id="UP001575181">
    <property type="component" value="Unassembled WGS sequence"/>
</dbReference>
<reference evidence="7 8" key="1">
    <citation type="submission" date="2024-08" db="EMBL/GenBank/DDBJ databases">
        <title>Whole-genome sequencing of halo(alkali)philic microorganisms from hypersaline lakes.</title>
        <authorList>
            <person name="Sorokin D.Y."/>
            <person name="Merkel A.Y."/>
            <person name="Messina E."/>
            <person name="Yakimov M."/>
        </authorList>
    </citation>
    <scope>NUCLEOTIDE SEQUENCE [LARGE SCALE GENOMIC DNA]</scope>
    <source>
        <strain evidence="7 8">Cl-TMA</strain>
    </source>
</reference>
<feature type="domain" description="Acyl-CoA dehydrogenase/oxidase N-terminal" evidence="6">
    <location>
        <begin position="8"/>
        <end position="125"/>
    </location>
</feature>
<keyword evidence="3" id="KW-0285">Flavoprotein</keyword>
<comment type="cofactor">
    <cofactor evidence="1">
        <name>FAD</name>
        <dbReference type="ChEBI" id="CHEBI:57692"/>
    </cofactor>
</comment>
<feature type="domain" description="Acyl-CoA dehydrogenase/oxidase C-terminal" evidence="5">
    <location>
        <begin position="257"/>
        <end position="403"/>
    </location>
</feature>
<evidence type="ECO:0000313" key="8">
    <source>
        <dbReference type="Proteomes" id="UP001575181"/>
    </source>
</evidence>
<evidence type="ECO:0000313" key="7">
    <source>
        <dbReference type="EMBL" id="MFA9462509.1"/>
    </source>
</evidence>
<dbReference type="Gene3D" id="1.10.540.10">
    <property type="entry name" value="Acyl-CoA dehydrogenase/oxidase, N-terminal domain"/>
    <property type="match status" value="1"/>
</dbReference>
<evidence type="ECO:0000256" key="4">
    <source>
        <dbReference type="ARBA" id="ARBA00022827"/>
    </source>
</evidence>
<dbReference type="RefSeq" id="WP_373657299.1">
    <property type="nucleotide sequence ID" value="NZ_JBGUAW010000015.1"/>
</dbReference>
<dbReference type="EC" id="1.-.-.-" evidence="7"/>
<dbReference type="InterPro" id="IPR013786">
    <property type="entry name" value="AcylCoA_DH/ox_N"/>
</dbReference>
<dbReference type="PANTHER" id="PTHR43884:SF12">
    <property type="entry name" value="ISOVALERYL-COA DEHYDROGENASE, MITOCHONDRIAL-RELATED"/>
    <property type="match status" value="1"/>
</dbReference>
<dbReference type="GO" id="GO:0016491">
    <property type="term" value="F:oxidoreductase activity"/>
    <property type="evidence" value="ECO:0007669"/>
    <property type="project" value="UniProtKB-KW"/>
</dbReference>
<evidence type="ECO:0000256" key="1">
    <source>
        <dbReference type="ARBA" id="ARBA00001974"/>
    </source>
</evidence>
<proteinExistence type="inferred from homology"/>